<dbReference type="Proteomes" id="UP000274131">
    <property type="component" value="Unassembled WGS sequence"/>
</dbReference>
<evidence type="ECO:0000256" key="1">
    <source>
        <dbReference type="SAM" id="Phobius"/>
    </source>
</evidence>
<dbReference type="EMBL" id="UXUI01012307">
    <property type="protein sequence ID" value="VDD96815.1"/>
    <property type="molecule type" value="Genomic_DNA"/>
</dbReference>
<sequence length="167" mass="19133">MEVWNSLKSAFTFEAAIQFLTNQFKNLYLKCVGKEKDVGLREQMLFFLLFPSNHPVLSAGKHLEAFNALAEINKDGEKIKVLMLKLMFSDAHEKGVCKEWEMVDLKQQLDVIDYFGPIAVWISFFAIIFIISVTCILWCCVSDKDDSTVFAKWGMGPRSRLTNKHGE</sequence>
<reference evidence="4" key="1">
    <citation type="submission" date="2017-02" db="UniProtKB">
        <authorList>
            <consortium name="WormBaseParasite"/>
        </authorList>
    </citation>
    <scope>IDENTIFICATION</scope>
</reference>
<gene>
    <name evidence="2" type="ORF">EVEC_LOCUS11566</name>
</gene>
<name>A0A0N4VN20_ENTVE</name>
<keyword evidence="1" id="KW-0472">Membrane</keyword>
<keyword evidence="1" id="KW-0812">Transmembrane</keyword>
<organism evidence="4">
    <name type="scientific">Enterobius vermicularis</name>
    <name type="common">Human pinworm</name>
    <dbReference type="NCBI Taxonomy" id="51028"/>
    <lineage>
        <taxon>Eukaryota</taxon>
        <taxon>Metazoa</taxon>
        <taxon>Ecdysozoa</taxon>
        <taxon>Nematoda</taxon>
        <taxon>Chromadorea</taxon>
        <taxon>Rhabditida</taxon>
        <taxon>Spirurina</taxon>
        <taxon>Oxyuridomorpha</taxon>
        <taxon>Oxyuroidea</taxon>
        <taxon>Oxyuridae</taxon>
        <taxon>Enterobius</taxon>
    </lineage>
</organism>
<evidence type="ECO:0000313" key="4">
    <source>
        <dbReference type="WBParaSite" id="EVEC_0001236601-mRNA-1"/>
    </source>
</evidence>
<dbReference type="Pfam" id="PF21525">
    <property type="entry name" value="Nlp36"/>
    <property type="match status" value="1"/>
</dbReference>
<accession>A0A0N4VN20</accession>
<evidence type="ECO:0000313" key="3">
    <source>
        <dbReference type="Proteomes" id="UP000274131"/>
    </source>
</evidence>
<protein>
    <submittedName>
        <fullName evidence="2 4">Uncharacterized protein</fullName>
    </submittedName>
</protein>
<dbReference type="WBParaSite" id="EVEC_0001236601-mRNA-1">
    <property type="protein sequence ID" value="EVEC_0001236601-mRNA-1"/>
    <property type="gene ID" value="EVEC_0001236601"/>
</dbReference>
<dbReference type="AlphaFoldDB" id="A0A0N4VN20"/>
<dbReference type="OrthoDB" id="5821973at2759"/>
<reference evidence="2 3" key="2">
    <citation type="submission" date="2018-10" db="EMBL/GenBank/DDBJ databases">
        <authorList>
            <consortium name="Pathogen Informatics"/>
        </authorList>
    </citation>
    <scope>NUCLEOTIDE SEQUENCE [LARGE SCALE GENOMIC DNA]</scope>
</reference>
<proteinExistence type="predicted"/>
<feature type="transmembrane region" description="Helical" evidence="1">
    <location>
        <begin position="118"/>
        <end position="141"/>
    </location>
</feature>
<keyword evidence="1" id="KW-1133">Transmembrane helix</keyword>
<evidence type="ECO:0000313" key="2">
    <source>
        <dbReference type="EMBL" id="VDD96815.1"/>
    </source>
</evidence>
<keyword evidence="3" id="KW-1185">Reference proteome</keyword>